<protein>
    <submittedName>
        <fullName evidence="2">Uncharacterized protein</fullName>
    </submittedName>
</protein>
<accession>M2M119</accession>
<dbReference type="Proteomes" id="UP000011761">
    <property type="component" value="Unassembled WGS sequence"/>
</dbReference>
<dbReference type="HOGENOM" id="CLU_1030513_0_0_1"/>
<evidence type="ECO:0000313" key="2">
    <source>
        <dbReference type="EMBL" id="EMD00728.1"/>
    </source>
</evidence>
<dbReference type="RefSeq" id="XP_007671912.1">
    <property type="nucleotide sequence ID" value="XM_007673722.1"/>
</dbReference>
<sequence length="270" mass="29647">MRHCFYLPQHVPSLLGGTLGQLIPLLPLLQSQRWIIVAIHVYIMQQPLRKPCNSKQDKCNESDRNHNLNPAACSFQSKLHLPGASPHELIMQESLRHLITEVIELRERCESSEVANAQLLDRMNALEQAFCDQIAQAPLTRANLTGYASSEGSSGDETVAAPYGSAANNERFNAVALILEQYDKRLETYAASQAALERQVAELNAYQKSSQALFRSLKLELDGDLDTRRTLGSVSSSLEGEGSTPPSTVKSKQTDGASVVKAAPATSIFW</sequence>
<keyword evidence="3" id="KW-1185">Reference proteome</keyword>
<dbReference type="AlphaFoldDB" id="M2M119"/>
<reference evidence="2 3" key="1">
    <citation type="journal article" date="2012" name="PLoS Pathog.">
        <title>Diverse lifestyles and strategies of plant pathogenesis encoded in the genomes of eighteen Dothideomycetes fungi.</title>
        <authorList>
            <person name="Ohm R.A."/>
            <person name="Feau N."/>
            <person name="Henrissat B."/>
            <person name="Schoch C.L."/>
            <person name="Horwitz B.A."/>
            <person name="Barry K.W."/>
            <person name="Condon B.J."/>
            <person name="Copeland A.C."/>
            <person name="Dhillon B."/>
            <person name="Glaser F."/>
            <person name="Hesse C.N."/>
            <person name="Kosti I."/>
            <person name="LaButti K."/>
            <person name="Lindquist E.A."/>
            <person name="Lucas S."/>
            <person name="Salamov A.A."/>
            <person name="Bradshaw R.E."/>
            <person name="Ciuffetti L."/>
            <person name="Hamelin R.C."/>
            <person name="Kema G.H.J."/>
            <person name="Lawrence C."/>
            <person name="Scott J.A."/>
            <person name="Spatafora J.W."/>
            <person name="Turgeon B.G."/>
            <person name="de Wit P.J.G.M."/>
            <person name="Zhong S."/>
            <person name="Goodwin S.B."/>
            <person name="Grigoriev I.V."/>
        </authorList>
    </citation>
    <scope>NUCLEOTIDE SEQUENCE [LARGE SCALE GENOMIC DNA]</scope>
    <source>
        <strain evidence="2 3">UAMH 10762</strain>
    </source>
</reference>
<name>M2M119_BAUPA</name>
<dbReference type="EMBL" id="KB445550">
    <property type="protein sequence ID" value="EMD00728.1"/>
    <property type="molecule type" value="Genomic_DNA"/>
</dbReference>
<evidence type="ECO:0000313" key="3">
    <source>
        <dbReference type="Proteomes" id="UP000011761"/>
    </source>
</evidence>
<dbReference type="KEGG" id="bcom:BAUCODRAFT_181145"/>
<gene>
    <name evidence="2" type="ORF">BAUCODRAFT_181145</name>
</gene>
<proteinExistence type="predicted"/>
<dbReference type="GeneID" id="19109503"/>
<evidence type="ECO:0000256" key="1">
    <source>
        <dbReference type="SAM" id="MobiDB-lite"/>
    </source>
</evidence>
<feature type="compositionally biased region" description="Low complexity" evidence="1">
    <location>
        <begin position="233"/>
        <end position="243"/>
    </location>
</feature>
<feature type="compositionally biased region" description="Polar residues" evidence="1">
    <location>
        <begin position="244"/>
        <end position="256"/>
    </location>
</feature>
<feature type="region of interest" description="Disordered" evidence="1">
    <location>
        <begin position="233"/>
        <end position="256"/>
    </location>
</feature>
<organism evidence="2 3">
    <name type="scientific">Baudoinia panamericana (strain UAMH 10762)</name>
    <name type="common">Angels' share fungus</name>
    <name type="synonym">Baudoinia compniacensis (strain UAMH 10762)</name>
    <dbReference type="NCBI Taxonomy" id="717646"/>
    <lineage>
        <taxon>Eukaryota</taxon>
        <taxon>Fungi</taxon>
        <taxon>Dikarya</taxon>
        <taxon>Ascomycota</taxon>
        <taxon>Pezizomycotina</taxon>
        <taxon>Dothideomycetes</taxon>
        <taxon>Dothideomycetidae</taxon>
        <taxon>Mycosphaerellales</taxon>
        <taxon>Teratosphaeriaceae</taxon>
        <taxon>Baudoinia</taxon>
    </lineage>
</organism>
<dbReference type="OrthoDB" id="3644357at2759"/>